<dbReference type="PANTHER" id="PTHR43857:SF1">
    <property type="entry name" value="YJGH FAMILY PROTEIN"/>
    <property type="match status" value="1"/>
</dbReference>
<evidence type="ECO:0000313" key="1">
    <source>
        <dbReference type="EMBL" id="CAB4626851.1"/>
    </source>
</evidence>
<protein>
    <submittedName>
        <fullName evidence="1">Unannotated protein</fullName>
    </submittedName>
</protein>
<sequence>MPADKKISSGGPWESSVGYSRATVAGPFIHVSGSTATVDGNVQCVGDAYGQAHLAFKVIERALAVGGHTLSDIVRTRIYLANPEDMDAVGKAHGELFSDIRPAATMLAGIKFINPQMLVEIEADSYKPISS</sequence>
<gene>
    <name evidence="1" type="ORF">UFOPK2032_00309</name>
</gene>
<organism evidence="1">
    <name type="scientific">freshwater metagenome</name>
    <dbReference type="NCBI Taxonomy" id="449393"/>
    <lineage>
        <taxon>unclassified sequences</taxon>
        <taxon>metagenomes</taxon>
        <taxon>ecological metagenomes</taxon>
    </lineage>
</organism>
<dbReference type="AlphaFoldDB" id="A0A6J6IQD8"/>
<reference evidence="1" key="1">
    <citation type="submission" date="2020-05" db="EMBL/GenBank/DDBJ databases">
        <authorList>
            <person name="Chiriac C."/>
            <person name="Salcher M."/>
            <person name="Ghai R."/>
            <person name="Kavagutti S V."/>
        </authorList>
    </citation>
    <scope>NUCLEOTIDE SEQUENCE</scope>
</reference>
<dbReference type="Gene3D" id="3.30.1330.40">
    <property type="entry name" value="RutC-like"/>
    <property type="match status" value="1"/>
</dbReference>
<name>A0A6J6IQD8_9ZZZZ</name>
<dbReference type="Pfam" id="PF01042">
    <property type="entry name" value="Ribonuc_L-PSP"/>
    <property type="match status" value="1"/>
</dbReference>
<accession>A0A6J6IQD8</accession>
<proteinExistence type="predicted"/>
<dbReference type="CDD" id="cd06154">
    <property type="entry name" value="YjgF_YER057c_UK114_like_6"/>
    <property type="match status" value="1"/>
</dbReference>
<dbReference type="InterPro" id="IPR006175">
    <property type="entry name" value="YjgF/YER057c/UK114"/>
</dbReference>
<dbReference type="EMBL" id="CAEZVM010000006">
    <property type="protein sequence ID" value="CAB4626851.1"/>
    <property type="molecule type" value="Genomic_DNA"/>
</dbReference>
<dbReference type="PANTHER" id="PTHR43857">
    <property type="entry name" value="BLR7761 PROTEIN"/>
    <property type="match status" value="1"/>
</dbReference>
<dbReference type="InterPro" id="IPR035959">
    <property type="entry name" value="RutC-like_sf"/>
</dbReference>
<dbReference type="SUPFAM" id="SSF55298">
    <property type="entry name" value="YjgF-like"/>
    <property type="match status" value="1"/>
</dbReference>